<feature type="transmembrane region" description="Helical" evidence="13">
    <location>
        <begin position="291"/>
        <end position="310"/>
    </location>
</feature>
<proteinExistence type="inferred from homology"/>
<comment type="subcellular location">
    <subcellularLocation>
        <location evidence="1">Membrane</location>
        <topology evidence="1">Multi-pass membrane protein</topology>
    </subcellularLocation>
</comment>
<evidence type="ECO:0000256" key="5">
    <source>
        <dbReference type="ARBA" id="ARBA00022847"/>
    </source>
</evidence>
<protein>
    <recommendedName>
        <fullName evidence="12">Putative inorganic phosphate cotransporter</fullName>
    </recommendedName>
</protein>
<dbReference type="InterPro" id="IPR020846">
    <property type="entry name" value="MFS_dom"/>
</dbReference>
<dbReference type="KEGG" id="scac:106087760"/>
<dbReference type="Gene3D" id="1.20.1250.20">
    <property type="entry name" value="MFS general substrate transporter like domains"/>
    <property type="match status" value="2"/>
</dbReference>
<dbReference type="OrthoDB" id="2985014at2759"/>
<dbReference type="FunFam" id="1.20.1250.20:FF:000144">
    <property type="entry name" value="Picot, isoform B"/>
    <property type="match status" value="1"/>
</dbReference>
<feature type="transmembrane region" description="Helical" evidence="13">
    <location>
        <begin position="92"/>
        <end position="109"/>
    </location>
</feature>
<feature type="domain" description="Major facilitator superfamily (MFS) profile" evidence="14">
    <location>
        <begin position="20"/>
        <end position="448"/>
    </location>
</feature>
<dbReference type="PANTHER" id="PTHR11662">
    <property type="entry name" value="SOLUTE CARRIER FAMILY 17"/>
    <property type="match status" value="1"/>
</dbReference>
<keyword evidence="5" id="KW-0769">Symport</keyword>
<dbReference type="GO" id="GO:0016020">
    <property type="term" value="C:membrane"/>
    <property type="evidence" value="ECO:0007669"/>
    <property type="project" value="UniProtKB-SubCell"/>
</dbReference>
<dbReference type="PROSITE" id="PS50850">
    <property type="entry name" value="MFS"/>
    <property type="match status" value="1"/>
</dbReference>
<keyword evidence="9 13" id="KW-0472">Membrane</keyword>
<dbReference type="FunFam" id="1.20.1250.20:FF:000003">
    <property type="entry name" value="Solute carrier family 17 member 3"/>
    <property type="match status" value="1"/>
</dbReference>
<dbReference type="Pfam" id="PF07690">
    <property type="entry name" value="MFS_1"/>
    <property type="match status" value="1"/>
</dbReference>
<keyword evidence="8" id="KW-0406">Ion transport</keyword>
<evidence type="ECO:0000256" key="12">
    <source>
        <dbReference type="ARBA" id="ARBA00068450"/>
    </source>
</evidence>
<evidence type="ECO:0000256" key="8">
    <source>
        <dbReference type="ARBA" id="ARBA00023065"/>
    </source>
</evidence>
<accession>A0A1I8PRN9</accession>
<dbReference type="GO" id="GO:0006814">
    <property type="term" value="P:sodium ion transport"/>
    <property type="evidence" value="ECO:0007669"/>
    <property type="project" value="UniProtKB-KW"/>
</dbReference>
<reference evidence="15" key="1">
    <citation type="submission" date="2020-05" db="UniProtKB">
        <authorList>
            <consortium name="EnsemblMetazoa"/>
        </authorList>
    </citation>
    <scope>IDENTIFICATION</scope>
    <source>
        <strain evidence="15">USDA</strain>
    </source>
</reference>
<keyword evidence="6 13" id="KW-1133">Transmembrane helix</keyword>
<dbReference type="STRING" id="35570.A0A1I8PRN9"/>
<evidence type="ECO:0000256" key="3">
    <source>
        <dbReference type="ARBA" id="ARBA00022448"/>
    </source>
</evidence>
<gene>
    <name evidence="15" type="primary">106087760</name>
</gene>
<dbReference type="GO" id="GO:0015293">
    <property type="term" value="F:symporter activity"/>
    <property type="evidence" value="ECO:0007669"/>
    <property type="project" value="UniProtKB-KW"/>
</dbReference>
<keyword evidence="3" id="KW-0813">Transport</keyword>
<dbReference type="Proteomes" id="UP000095300">
    <property type="component" value="Unassembled WGS sequence"/>
</dbReference>
<feature type="transmembrane region" description="Helical" evidence="13">
    <location>
        <begin position="330"/>
        <end position="349"/>
    </location>
</feature>
<evidence type="ECO:0000259" key="14">
    <source>
        <dbReference type="PROSITE" id="PS50850"/>
    </source>
</evidence>
<dbReference type="InterPro" id="IPR011701">
    <property type="entry name" value="MFS"/>
</dbReference>
<dbReference type="GO" id="GO:0006820">
    <property type="term" value="P:monoatomic anion transport"/>
    <property type="evidence" value="ECO:0007669"/>
    <property type="project" value="TreeGrafter"/>
</dbReference>
<keyword evidence="16" id="KW-1185">Reference proteome</keyword>
<evidence type="ECO:0000256" key="9">
    <source>
        <dbReference type="ARBA" id="ARBA00023136"/>
    </source>
</evidence>
<keyword evidence="10" id="KW-0739">Sodium transport</keyword>
<evidence type="ECO:0000313" key="16">
    <source>
        <dbReference type="Proteomes" id="UP000095300"/>
    </source>
</evidence>
<evidence type="ECO:0000256" key="4">
    <source>
        <dbReference type="ARBA" id="ARBA00022692"/>
    </source>
</evidence>
<keyword evidence="4 13" id="KW-0812">Transmembrane</keyword>
<feature type="transmembrane region" description="Helical" evidence="13">
    <location>
        <begin position="153"/>
        <end position="178"/>
    </location>
</feature>
<evidence type="ECO:0000256" key="11">
    <source>
        <dbReference type="ARBA" id="ARBA00054632"/>
    </source>
</evidence>
<dbReference type="CDD" id="cd17318">
    <property type="entry name" value="MFS_SLC17"/>
    <property type="match status" value="1"/>
</dbReference>
<dbReference type="InterPro" id="IPR050382">
    <property type="entry name" value="MFS_Na/Anion_cotransporter"/>
</dbReference>
<comment type="similarity">
    <text evidence="2">Belongs to the major facilitator superfamily. Sodium/anion cotransporter family.</text>
</comment>
<dbReference type="PANTHER" id="PTHR11662:SF280">
    <property type="entry name" value="FI21844P1-RELATED"/>
    <property type="match status" value="1"/>
</dbReference>
<feature type="transmembrane region" description="Helical" evidence="13">
    <location>
        <begin position="184"/>
        <end position="203"/>
    </location>
</feature>
<dbReference type="EnsemblMetazoa" id="SCAU010486-RB">
    <property type="protein sequence ID" value="SCAU010486-PB"/>
    <property type="gene ID" value="SCAU010486"/>
</dbReference>
<evidence type="ECO:0000256" key="1">
    <source>
        <dbReference type="ARBA" id="ARBA00004141"/>
    </source>
</evidence>
<evidence type="ECO:0000256" key="13">
    <source>
        <dbReference type="SAM" id="Phobius"/>
    </source>
</evidence>
<dbReference type="InterPro" id="IPR036259">
    <property type="entry name" value="MFS_trans_sf"/>
</dbReference>
<evidence type="ECO:0000256" key="7">
    <source>
        <dbReference type="ARBA" id="ARBA00023053"/>
    </source>
</evidence>
<evidence type="ECO:0000256" key="10">
    <source>
        <dbReference type="ARBA" id="ARBA00023201"/>
    </source>
</evidence>
<sequence>MTASADKGPVLGQRHVQIIFLYTCHVVNYMTKFNAGICVVAMTNAATTNPNFPEYNWSQMEKSYILSSFFWGFVITQFPAGNICRYFGVKKTLFVSTLGSSVVGLLVPFTVDWGGWQIFCAIRFVQGMFQGLELPGIHAHLAVWCPVEERNRLGAMASTGIETGIVLAIFLSGMIAASSMGWPGIFYVSCGMGVVWCIFWLIYAANTPNESKRITEIELNFIQSSINKMKKEQDSKGRTEKIPVPWRAILTSMPVWALLMARSAEMWGFTTIQTQVPSYMKGVFDMDMRKNAIFSALPYITLWCMAYVYLILADTLLNRKVLTLNGLRKTYNTIAFWIPAAGLIALGFVDSHQQTLAVVLMVVIVGFNSGNMIGSGLNTIDLSPNHAGVLMSLTNASASIWPIVTPLLAGAIVKEESDRTHWQIVFAISAAVFFFGNLFYIIFGTTNLQEWDDPHYLVAKNHCNEQHKNGAAVKEVTEKYKQIFVA</sequence>
<name>A0A1I8PRN9_STOCA</name>
<dbReference type="SUPFAM" id="SSF103473">
    <property type="entry name" value="MFS general substrate transporter"/>
    <property type="match status" value="1"/>
</dbReference>
<feature type="transmembrane region" description="Helical" evidence="13">
    <location>
        <begin position="389"/>
        <end position="412"/>
    </location>
</feature>
<comment type="function">
    <text evidence="11">May be an inorganic phosphate cotransporter.</text>
</comment>
<dbReference type="AlphaFoldDB" id="A0A1I8PRN9"/>
<evidence type="ECO:0000313" key="15">
    <source>
        <dbReference type="EnsemblMetazoa" id="SCAU010486-PB"/>
    </source>
</evidence>
<organism evidence="15 16">
    <name type="scientific">Stomoxys calcitrans</name>
    <name type="common">Stable fly</name>
    <name type="synonym">Conops calcitrans</name>
    <dbReference type="NCBI Taxonomy" id="35570"/>
    <lineage>
        <taxon>Eukaryota</taxon>
        <taxon>Metazoa</taxon>
        <taxon>Ecdysozoa</taxon>
        <taxon>Arthropoda</taxon>
        <taxon>Hexapoda</taxon>
        <taxon>Insecta</taxon>
        <taxon>Pterygota</taxon>
        <taxon>Neoptera</taxon>
        <taxon>Endopterygota</taxon>
        <taxon>Diptera</taxon>
        <taxon>Brachycera</taxon>
        <taxon>Muscomorpha</taxon>
        <taxon>Muscoidea</taxon>
        <taxon>Muscidae</taxon>
        <taxon>Stomoxys</taxon>
    </lineage>
</organism>
<feature type="transmembrane region" description="Helical" evidence="13">
    <location>
        <begin position="63"/>
        <end position="80"/>
    </location>
</feature>
<evidence type="ECO:0000256" key="2">
    <source>
        <dbReference type="ARBA" id="ARBA00008586"/>
    </source>
</evidence>
<evidence type="ECO:0000256" key="6">
    <source>
        <dbReference type="ARBA" id="ARBA00022989"/>
    </source>
</evidence>
<feature type="transmembrane region" description="Helical" evidence="13">
    <location>
        <begin position="424"/>
        <end position="443"/>
    </location>
</feature>
<feature type="transmembrane region" description="Helical" evidence="13">
    <location>
        <begin position="356"/>
        <end position="377"/>
    </location>
</feature>
<keyword evidence="7" id="KW-0915">Sodium</keyword>
<dbReference type="VEuPathDB" id="VectorBase:SCAU010486"/>